<proteinExistence type="predicted"/>
<feature type="coiled-coil region" evidence="4">
    <location>
        <begin position="29"/>
        <end position="59"/>
    </location>
</feature>
<dbReference type="EMBL" id="LFBU01000001">
    <property type="protein sequence ID" value="KMQ75303.1"/>
    <property type="molecule type" value="Genomic_DNA"/>
</dbReference>
<sequence length="1027" mass="110150">MALKDSIINLVLKGKDLISPATESASESVSKLQERSTELSAALEKLTNTERNISQFRRLGQETERLKANWQDAEYELEQLKAGFEATEKPTKAMARELQQAEKAAEDSKIAWARNRQELDKLSPQLKAAGVNLENLDQSQDDVQQSAMRLRSDLTAVNTQLNRQEAAAKEAAQGTEALGDQADKTSGVLSKLGAGLQTIITGAAALAAGIGASVATLTLFSRSQASVADALTNTSNAIGVNREALQVWQIAGERVGLTGEKVTDILRGVTERLGEFAATGGGEAVDVMERLNLSVEDFQGLRPEGQMLRFAQAIEGLPKAEQVALLEMLASDASQLQPLLEKNAAGLKAIAAEARQAGAIYSEEELDKLVRANDIYNTITTKIQGLTRRIGIELAPAVADASDKLLALFNQNEGADKLVELFKRLITWAGEMGTSLIENADSIGRAFGKLWDTIQSGASGAMAVFRGLQTVVAGWATGVAGSFATVLSIVQGVAFALNEVGAVSDQAYNSIRAKAEAARATTQALAEQTVEYGRKAIESGIGVVTAFDDAAKSADKLEKAVKRGVGTLEKMPDKIKPVKQETDNATESADKLTEAYKTLGVTSQAELNKAATTARDAFAQISESGTATQEKVSSAFQAYAQAVIETGDAAKIKALETEAANLGLRDALKEVQTQADKTGTTAAGNAQKTADETDKAAKSTKDLADETKKAAAEAEEARNKFRETWGAAFAKAISNAREQVTALSAAARNLFEIKIGGNAFVGETRTAAEALERATQRTEELASARRRLMSNSFAAWFADTALAAAQVEKQFYAQAVALENLTEKVNSGSLSMSQLSRLSETASNKFNLLDQQRLSGLQSAIDAAKQKMQSLSDTADSTLSSLRQRLADIQGDTEEAQRIQFEQERKRLQEQLEQAREAGADAAAADYQQSLDTLEKIYQVEQRNRREQENAREKAAADRAREQQLAELQRQKAERSASTTTNRQDSVQSRPTQTIVLQGPGGAKTEVQTSDPSALLQVLEETGLRSS</sequence>
<evidence type="ECO:0000256" key="1">
    <source>
        <dbReference type="ARBA" id="ARBA00004555"/>
    </source>
</evidence>
<feature type="region of interest" description="Disordered" evidence="5">
    <location>
        <begin position="943"/>
        <end position="1027"/>
    </location>
</feature>
<feature type="compositionally biased region" description="Basic and acidic residues" evidence="5">
    <location>
        <begin position="689"/>
        <end position="715"/>
    </location>
</feature>
<evidence type="ECO:0008006" key="8">
    <source>
        <dbReference type="Google" id="ProtNLM"/>
    </source>
</evidence>
<reference evidence="6 7" key="1">
    <citation type="submission" date="2015-06" db="EMBL/GenBank/DDBJ databases">
        <title>Marinobacter subterrani, a genetically tractable neutrophilic iron-oxidizing strain isolated from the Soudan Iron Mine.</title>
        <authorList>
            <person name="Bonis B.M."/>
            <person name="Gralnick J.A."/>
        </authorList>
    </citation>
    <scope>NUCLEOTIDE SEQUENCE [LARGE SCALE GENOMIC DNA]</scope>
    <source>
        <strain evidence="6 7">JG233</strain>
    </source>
</reference>
<keyword evidence="7" id="KW-1185">Reference proteome</keyword>
<dbReference type="PATRIC" id="fig|1658765.3.peg.1499"/>
<feature type="compositionally biased region" description="Polar residues" evidence="5">
    <location>
        <begin position="976"/>
        <end position="996"/>
    </location>
</feature>
<comment type="caution">
    <text evidence="6">The sequence shown here is derived from an EMBL/GenBank/DDBJ whole genome shotgun (WGS) entry which is preliminary data.</text>
</comment>
<gene>
    <name evidence="6" type="ORF">Msub_11505</name>
</gene>
<dbReference type="PANTHER" id="PTHR18921:SF2">
    <property type="entry name" value="THYROID RECEPTOR-INTERACTING PROTEIN 11"/>
    <property type="match status" value="1"/>
</dbReference>
<protein>
    <recommendedName>
        <fullName evidence="8">Prophage tail length tape measure protein</fullName>
    </recommendedName>
</protein>
<dbReference type="GO" id="GO:0006888">
    <property type="term" value="P:endoplasmic reticulum to Golgi vesicle-mediated transport"/>
    <property type="evidence" value="ECO:0007669"/>
    <property type="project" value="TreeGrafter"/>
</dbReference>
<feature type="compositionally biased region" description="Polar residues" evidence="5">
    <location>
        <begin position="674"/>
        <end position="688"/>
    </location>
</feature>
<evidence type="ECO:0000256" key="2">
    <source>
        <dbReference type="ARBA" id="ARBA00023034"/>
    </source>
</evidence>
<evidence type="ECO:0000313" key="7">
    <source>
        <dbReference type="Proteomes" id="UP000036102"/>
    </source>
</evidence>
<dbReference type="RefSeq" id="WP_048495423.1">
    <property type="nucleotide sequence ID" value="NZ_LFBU01000001.1"/>
</dbReference>
<dbReference type="Proteomes" id="UP000036102">
    <property type="component" value="Unassembled WGS sequence"/>
</dbReference>
<dbReference type="PANTHER" id="PTHR18921">
    <property type="entry name" value="MYOSIN HEAVY CHAIN - RELATED"/>
    <property type="match status" value="1"/>
</dbReference>
<evidence type="ECO:0000256" key="5">
    <source>
        <dbReference type="SAM" id="MobiDB-lite"/>
    </source>
</evidence>
<accession>A0A0J7JA26</accession>
<keyword evidence="3 4" id="KW-0175">Coiled coil</keyword>
<evidence type="ECO:0000313" key="6">
    <source>
        <dbReference type="EMBL" id="KMQ75303.1"/>
    </source>
</evidence>
<name>A0A0J7JA26_9GAMM</name>
<dbReference type="AlphaFoldDB" id="A0A0J7JA26"/>
<feature type="region of interest" description="Disordered" evidence="5">
    <location>
        <begin position="674"/>
        <end position="715"/>
    </location>
</feature>
<dbReference type="GO" id="GO:0005737">
    <property type="term" value="C:cytoplasm"/>
    <property type="evidence" value="ECO:0007669"/>
    <property type="project" value="GOC"/>
</dbReference>
<organism evidence="6 7">
    <name type="scientific">Marinobacter subterrani</name>
    <dbReference type="NCBI Taxonomy" id="1658765"/>
    <lineage>
        <taxon>Bacteria</taxon>
        <taxon>Pseudomonadati</taxon>
        <taxon>Pseudomonadota</taxon>
        <taxon>Gammaproteobacteria</taxon>
        <taxon>Pseudomonadales</taxon>
        <taxon>Marinobacteraceae</taxon>
        <taxon>Marinobacter</taxon>
    </lineage>
</organism>
<evidence type="ECO:0000256" key="4">
    <source>
        <dbReference type="SAM" id="Coils"/>
    </source>
</evidence>
<dbReference type="OrthoDB" id="6349624at2"/>
<dbReference type="GO" id="GO:0007030">
    <property type="term" value="P:Golgi organization"/>
    <property type="evidence" value="ECO:0007669"/>
    <property type="project" value="TreeGrafter"/>
</dbReference>
<dbReference type="GO" id="GO:0031267">
    <property type="term" value="F:small GTPase binding"/>
    <property type="evidence" value="ECO:0007669"/>
    <property type="project" value="TreeGrafter"/>
</dbReference>
<evidence type="ECO:0000256" key="3">
    <source>
        <dbReference type="ARBA" id="ARBA00023054"/>
    </source>
</evidence>
<keyword evidence="2" id="KW-0333">Golgi apparatus</keyword>
<dbReference type="STRING" id="1658765.Msub_11505"/>
<feature type="compositionally biased region" description="Basic and acidic residues" evidence="5">
    <location>
        <begin position="943"/>
        <end position="975"/>
    </location>
</feature>
<comment type="subcellular location">
    <subcellularLocation>
        <location evidence="1">Golgi apparatus</location>
    </subcellularLocation>
</comment>